<keyword evidence="6 11" id="KW-0808">Transferase</keyword>
<feature type="binding site" evidence="11">
    <location>
        <position position="671"/>
    </location>
    <ligand>
        <name>Zn(2+)</name>
        <dbReference type="ChEBI" id="CHEBI:29105"/>
        <note>catalytic</note>
    </ligand>
</feature>
<feature type="binding site" evidence="11 12">
    <location>
        <position position="605"/>
    </location>
    <ligand>
        <name>L-methionine</name>
        <dbReference type="ChEBI" id="CHEBI:57844"/>
    </ligand>
</feature>
<feature type="binding site" evidence="11">
    <location>
        <position position="116"/>
    </location>
    <ligand>
        <name>5-methyltetrahydropteroyltri-L-glutamate</name>
        <dbReference type="ChEBI" id="CHEBI:58207"/>
    </ligand>
</feature>
<feature type="domain" description="Cobalamin-independent methionine synthase MetE N-terminal" evidence="17">
    <location>
        <begin position="4"/>
        <end position="314"/>
    </location>
</feature>
<feature type="binding site" evidence="13">
    <location>
        <position position="732"/>
    </location>
    <ligand>
        <name>Zn(2+)</name>
        <dbReference type="ChEBI" id="CHEBI:29105"/>
        <label>1</label>
        <note>catalytic</note>
    </ligand>
</feature>
<evidence type="ECO:0000256" key="13">
    <source>
        <dbReference type="PIRSR" id="PIRSR000382-2"/>
    </source>
</evidence>
<evidence type="ECO:0000256" key="2">
    <source>
        <dbReference type="ARBA" id="ARBA00004681"/>
    </source>
</evidence>
<feature type="binding site" evidence="11 12">
    <location>
        <begin position="521"/>
        <end position="522"/>
    </location>
    <ligand>
        <name>5-methyltetrahydropteroyltri-L-glutamate</name>
        <dbReference type="ChEBI" id="CHEBI:58207"/>
    </ligand>
</feature>
<feature type="binding site" evidence="11 12">
    <location>
        <begin position="437"/>
        <end position="439"/>
    </location>
    <ligand>
        <name>L-methionine</name>
        <dbReference type="ChEBI" id="CHEBI:57844"/>
    </ligand>
</feature>
<dbReference type="AlphaFoldDB" id="A0A498BSZ5"/>
<feature type="binding site" evidence="13">
    <location>
        <position position="647"/>
    </location>
    <ligand>
        <name>Zn(2+)</name>
        <dbReference type="ChEBI" id="CHEBI:29105"/>
        <label>1</label>
        <note>catalytic</note>
    </ligand>
</feature>
<keyword evidence="19" id="KW-1185">Reference proteome</keyword>
<feature type="binding site" evidence="11">
    <location>
        <position position="732"/>
    </location>
    <ligand>
        <name>Zn(2+)</name>
        <dbReference type="ChEBI" id="CHEBI:29105"/>
        <note>catalytic</note>
    </ligand>
</feature>
<evidence type="ECO:0000256" key="12">
    <source>
        <dbReference type="PIRSR" id="PIRSR000382-1"/>
    </source>
</evidence>
<feature type="binding site" evidence="12">
    <location>
        <position position="121"/>
    </location>
    <ligand>
        <name>5-methyltetrahydropteroyltri-L-glutamate</name>
        <dbReference type="ChEBI" id="CHEBI:58207"/>
    </ligand>
</feature>
<evidence type="ECO:0000256" key="9">
    <source>
        <dbReference type="ARBA" id="ARBA00022833"/>
    </source>
</evidence>
<protein>
    <recommendedName>
        <fullName evidence="11">5-methyltetrahydropteroyltriglutamate--homocysteine methyltransferase</fullName>
        <ecNumber evidence="11">2.1.1.14</ecNumber>
    </recommendedName>
    <alternativeName>
        <fullName evidence="11">Cobalamin-independent methionine synthase</fullName>
    </alternativeName>
    <alternativeName>
        <fullName evidence="11">Methionine synthase, vitamin-B12 independent isozyme</fullName>
    </alternativeName>
</protein>
<feature type="region of interest" description="Disordered" evidence="15">
    <location>
        <begin position="404"/>
        <end position="424"/>
    </location>
</feature>
<dbReference type="FunFam" id="3.20.20.210:FF:000002">
    <property type="entry name" value="5-methyltetrahydropteroyltriglutamate--homocysteine methyltransferase"/>
    <property type="match status" value="1"/>
</dbReference>
<evidence type="ECO:0000256" key="8">
    <source>
        <dbReference type="ARBA" id="ARBA00022737"/>
    </source>
</evidence>
<evidence type="ECO:0000256" key="6">
    <source>
        <dbReference type="ARBA" id="ARBA00022679"/>
    </source>
</evidence>
<dbReference type="InterPro" id="IPR002629">
    <property type="entry name" value="Met_Synth_C/arc"/>
</dbReference>
<evidence type="ECO:0000259" key="17">
    <source>
        <dbReference type="Pfam" id="PF08267"/>
    </source>
</evidence>
<dbReference type="GO" id="GO:0008270">
    <property type="term" value="F:zinc ion binding"/>
    <property type="evidence" value="ECO:0007669"/>
    <property type="project" value="InterPro"/>
</dbReference>
<name>A0A498BSZ5_9GAMM</name>
<organism evidence="18 19">
    <name type="scientific">Alkalispirillum mobile</name>
    <dbReference type="NCBI Taxonomy" id="85925"/>
    <lineage>
        <taxon>Bacteria</taxon>
        <taxon>Pseudomonadati</taxon>
        <taxon>Pseudomonadota</taxon>
        <taxon>Gammaproteobacteria</taxon>
        <taxon>Chromatiales</taxon>
        <taxon>Ectothiorhodospiraceae</taxon>
        <taxon>Alkalispirillum</taxon>
    </lineage>
</organism>
<feature type="domain" description="Cobalamin-independent methionine synthase MetE C-terminal/archaeal" evidence="16">
    <location>
        <begin position="432"/>
        <end position="754"/>
    </location>
</feature>
<sequence>MSTTHVLGYPRIGARRELKRATEAYWKGEIDQAELERTGRELRARHWQAQRDAGLDWVTVGDFAFYDHVLNVSALLGAIPPRFGDAGEMVDLDTTFRMARGRAPTGEPAAACEMTKYFDTNYHYLVPELHAEQRFRLASRQLFDEVAEARAAGHPVKVVLTGPLTWLWLGKAKSPGLDRLQLLDGVVDVYGEILQQLGEQGVEWVQLDEPALVQDLPADWQQAYERAYHRLQAGPVKLLLATYFGGLGENLSTAMGLPVDGVHIDCVRDPDQLTAVLDRLLPHKVLSLGVIDGRNVWRSDLAALARALAPVRERLGERLWLAPSCSLLHVPVDLDLETDLEPQLRRWLAFARQKLDELVVLGRLLADRSGAADEQAVAEASAALADRQASTRIHKDEVAERLQRVGPADRQRRQPYPERARKQRERLSLPLFPTTTIGSFPQTAEIRAARRDLKAGRFTPEAYEARMREEIAFAVARQEEIGLDVLVHGEPERNDMVEYFGEQLDGFAFTRAGWVQSYGSRCVKPPIIYGDVSRPRPMTVRWSEYAQSLTGRPMKGMLTGPVTVLQWSFVRDDQPRSETCRQIALALRDEVADLEAAGIPAIQIDEPALREGLPLQQRQWPGYLDWAVDCFRLTASVATEATQIHTHMCYSEFNDIIGAIAALDADVITIETSRSDMELLEVFEDFEYPNEIGPGVYDIHSPNTPSVDWMVQLMEKAARRIPVERLWVNPDCGLKTRSWAEVEPALQNMVAAAEILRERYGQAQTRLAAQGR</sequence>
<keyword evidence="9 11" id="KW-0862">Zinc</keyword>
<dbReference type="GO" id="GO:0003871">
    <property type="term" value="F:5-methyltetrahydropteroyltriglutamate-homocysteine S-methyltransferase activity"/>
    <property type="evidence" value="ECO:0007669"/>
    <property type="project" value="UniProtKB-UniRule"/>
</dbReference>
<feature type="binding site" evidence="11">
    <location>
        <begin position="437"/>
        <end position="439"/>
    </location>
    <ligand>
        <name>L-homocysteine</name>
        <dbReference type="ChEBI" id="CHEBI:58199"/>
    </ligand>
</feature>
<comment type="function">
    <text evidence="1 11">Catalyzes the transfer of a methyl group from 5-methyltetrahydrofolate to homocysteine resulting in methionine formation.</text>
</comment>
<reference evidence="18 19" key="1">
    <citation type="submission" date="2018-10" db="EMBL/GenBank/DDBJ databases">
        <title>Genomic Encyclopedia of Type Strains, Phase IV (KMG-IV): sequencing the most valuable type-strain genomes for metagenomic binning, comparative biology and taxonomic classification.</title>
        <authorList>
            <person name="Goeker M."/>
        </authorList>
    </citation>
    <scope>NUCLEOTIDE SEQUENCE [LARGE SCALE GENOMIC DNA]</scope>
    <source>
        <strain evidence="18 19">DSM 12769</strain>
    </source>
</reference>
<comment type="cofactor">
    <cofactor evidence="13">
        <name>Zn(2+)</name>
        <dbReference type="ChEBI" id="CHEBI:29105"/>
    </cofactor>
    <text evidence="13">Binds 2 Zn(2+) ions per subunit.</text>
</comment>
<feature type="binding site" evidence="11">
    <location>
        <position position="647"/>
    </location>
    <ligand>
        <name>Zn(2+)</name>
        <dbReference type="ChEBI" id="CHEBI:29105"/>
        <note>catalytic</note>
    </ligand>
</feature>
<keyword evidence="8 11" id="KW-0677">Repeat</keyword>
<evidence type="ECO:0000259" key="16">
    <source>
        <dbReference type="Pfam" id="PF01717"/>
    </source>
</evidence>
<dbReference type="InterPro" id="IPR013215">
    <property type="entry name" value="Cbl-indep_Met_Synth_N"/>
</dbReference>
<dbReference type="Gene3D" id="3.20.20.210">
    <property type="match status" value="2"/>
</dbReference>
<evidence type="ECO:0000313" key="19">
    <source>
        <dbReference type="Proteomes" id="UP000275461"/>
    </source>
</evidence>
<dbReference type="GO" id="GO:0032259">
    <property type="term" value="P:methylation"/>
    <property type="evidence" value="ECO:0007669"/>
    <property type="project" value="UniProtKB-KW"/>
</dbReference>
<evidence type="ECO:0000256" key="7">
    <source>
        <dbReference type="ARBA" id="ARBA00022723"/>
    </source>
</evidence>
<feature type="binding site" evidence="13">
    <location>
        <position position="649"/>
    </location>
    <ligand>
        <name>Zn(2+)</name>
        <dbReference type="ChEBI" id="CHEBI:29105"/>
        <label>1</label>
        <note>catalytic</note>
    </ligand>
</feature>
<keyword evidence="10 11" id="KW-0486">Methionine biosynthesis</keyword>
<keyword evidence="4 11" id="KW-0489">Methyltransferase</keyword>
<dbReference type="FunFam" id="3.20.20.210:FF:000003">
    <property type="entry name" value="5-methyltetrahydropteroyltriglutamate--homocysteine methyltransferase"/>
    <property type="match status" value="1"/>
</dbReference>
<evidence type="ECO:0000256" key="5">
    <source>
        <dbReference type="ARBA" id="ARBA00022605"/>
    </source>
</evidence>
<keyword evidence="5 11" id="KW-0028">Amino-acid biosynthesis</keyword>
<feature type="compositionally biased region" description="Basic and acidic residues" evidence="15">
    <location>
        <begin position="404"/>
        <end position="420"/>
    </location>
</feature>
<dbReference type="EC" id="2.1.1.14" evidence="11"/>
<dbReference type="EMBL" id="RCDA01000005">
    <property type="protein sequence ID" value="RLK46795.1"/>
    <property type="molecule type" value="Genomic_DNA"/>
</dbReference>
<dbReference type="NCBIfam" id="TIGR01371">
    <property type="entry name" value="met_syn_B12ind"/>
    <property type="match status" value="1"/>
</dbReference>
<dbReference type="GO" id="GO:0071265">
    <property type="term" value="P:L-methionine biosynthetic process"/>
    <property type="evidence" value="ECO:0007669"/>
    <property type="project" value="UniProtKB-ARBA"/>
</dbReference>
<feature type="binding site" evidence="11 12">
    <location>
        <position position="490"/>
    </location>
    <ligand>
        <name>L-methionine</name>
        <dbReference type="ChEBI" id="CHEBI:57844"/>
    </ligand>
</feature>
<dbReference type="RefSeq" id="WP_121443013.1">
    <property type="nucleotide sequence ID" value="NZ_RCDA01000005.1"/>
</dbReference>
<feature type="binding site" evidence="11">
    <location>
        <position position="611"/>
    </location>
    <ligand>
        <name>5-methyltetrahydropteroyltri-L-glutamate</name>
        <dbReference type="ChEBI" id="CHEBI:58207"/>
    </ligand>
</feature>
<evidence type="ECO:0000256" key="4">
    <source>
        <dbReference type="ARBA" id="ARBA00022603"/>
    </source>
</evidence>
<dbReference type="Proteomes" id="UP000275461">
    <property type="component" value="Unassembled WGS sequence"/>
</dbReference>
<comment type="similarity">
    <text evidence="3 11">Belongs to the vitamin-B12 independent methionine synthase family.</text>
</comment>
<dbReference type="Pfam" id="PF08267">
    <property type="entry name" value="Meth_synt_1"/>
    <property type="match status" value="1"/>
</dbReference>
<dbReference type="CDD" id="cd03311">
    <property type="entry name" value="CIMS_C_terminal_like"/>
    <property type="match status" value="1"/>
</dbReference>
<feature type="binding site" evidence="11 12">
    <location>
        <position position="567"/>
    </location>
    <ligand>
        <name>5-methyltetrahydropteroyltri-L-glutamate</name>
        <dbReference type="ChEBI" id="CHEBI:58207"/>
    </ligand>
</feature>
<comment type="caution">
    <text evidence="18">The sequence shown here is derived from an EMBL/GenBank/DDBJ whole genome shotgun (WGS) entry which is preliminary data.</text>
</comment>
<feature type="binding site" evidence="11">
    <location>
        <position position="649"/>
    </location>
    <ligand>
        <name>Zn(2+)</name>
        <dbReference type="ChEBI" id="CHEBI:29105"/>
        <note>catalytic</note>
    </ligand>
</feature>
<evidence type="ECO:0000313" key="18">
    <source>
        <dbReference type="EMBL" id="RLK46795.1"/>
    </source>
</evidence>
<dbReference type="InterPro" id="IPR006276">
    <property type="entry name" value="Cobalamin-indep_Met_synthase"/>
</dbReference>
<feature type="binding site" evidence="13">
    <location>
        <position position="671"/>
    </location>
    <ligand>
        <name>Zn(2+)</name>
        <dbReference type="ChEBI" id="CHEBI:29105"/>
        <label>1</label>
        <note>catalytic</note>
    </ligand>
</feature>
<accession>A0A498BSZ5</accession>
<proteinExistence type="inferred from homology"/>
<feature type="binding site" evidence="11">
    <location>
        <position position="490"/>
    </location>
    <ligand>
        <name>L-homocysteine</name>
        <dbReference type="ChEBI" id="CHEBI:58199"/>
    </ligand>
</feature>
<evidence type="ECO:0000256" key="11">
    <source>
        <dbReference type="HAMAP-Rule" id="MF_00172"/>
    </source>
</evidence>
<comment type="pathway">
    <text evidence="2 11">Amino-acid biosynthesis; L-methionine biosynthesis via de novo pathway; L-methionine from L-homocysteine (MetE route): step 1/1.</text>
</comment>
<comment type="cofactor">
    <cofactor evidence="11">
        <name>Zn(2+)</name>
        <dbReference type="ChEBI" id="CHEBI:29105"/>
    </cofactor>
    <text evidence="11">Binds 1 zinc ion per subunit.</text>
</comment>
<comment type="catalytic activity">
    <reaction evidence="11">
        <text>5-methyltetrahydropteroyltri-L-glutamate + L-homocysteine = tetrahydropteroyltri-L-glutamate + L-methionine</text>
        <dbReference type="Rhea" id="RHEA:21196"/>
        <dbReference type="ChEBI" id="CHEBI:57844"/>
        <dbReference type="ChEBI" id="CHEBI:58140"/>
        <dbReference type="ChEBI" id="CHEBI:58199"/>
        <dbReference type="ChEBI" id="CHEBI:58207"/>
        <dbReference type="EC" id="2.1.1.14"/>
    </reaction>
</comment>
<evidence type="ECO:0000256" key="10">
    <source>
        <dbReference type="ARBA" id="ARBA00023167"/>
    </source>
</evidence>
<dbReference type="OrthoDB" id="244285at2"/>
<dbReference type="UniPathway" id="UPA00051">
    <property type="reaction ID" value="UER00082"/>
</dbReference>
<gene>
    <name evidence="11" type="primary">metE</name>
    <name evidence="18" type="ORF">DFR31_2502</name>
</gene>
<dbReference type="CDD" id="cd03312">
    <property type="entry name" value="CIMS_N_terminal_like"/>
    <property type="match status" value="1"/>
</dbReference>
<feature type="active site" description="Proton donor" evidence="11 14">
    <location>
        <position position="700"/>
    </location>
</feature>
<dbReference type="SUPFAM" id="SSF51726">
    <property type="entry name" value="UROD/MetE-like"/>
    <property type="match status" value="2"/>
</dbReference>
<keyword evidence="7 11" id="KW-0479">Metal-binding</keyword>
<dbReference type="InterPro" id="IPR038071">
    <property type="entry name" value="UROD/MetE-like_sf"/>
</dbReference>
<dbReference type="PANTHER" id="PTHR30519">
    <property type="entry name" value="5-METHYLTETRAHYDROPTEROYLTRIGLUTAMATE--HOMOCYSTEINE METHYLTRANSFERASE"/>
    <property type="match status" value="1"/>
</dbReference>
<dbReference type="Pfam" id="PF01717">
    <property type="entry name" value="Meth_synt_2"/>
    <property type="match status" value="1"/>
</dbReference>
<dbReference type="PIRSF" id="PIRSF000382">
    <property type="entry name" value="MeTrfase_B12_ind"/>
    <property type="match status" value="1"/>
</dbReference>
<feature type="binding site" evidence="11">
    <location>
        <position position="605"/>
    </location>
    <ligand>
        <name>L-homocysteine</name>
        <dbReference type="ChEBI" id="CHEBI:58199"/>
    </ligand>
</feature>
<dbReference type="NCBIfam" id="NF003556">
    <property type="entry name" value="PRK05222.1"/>
    <property type="match status" value="1"/>
</dbReference>
<feature type="binding site" evidence="11">
    <location>
        <begin position="16"/>
        <end position="19"/>
    </location>
    <ligand>
        <name>5-methyltetrahydropteroyltri-L-glutamate</name>
        <dbReference type="ChEBI" id="CHEBI:58207"/>
    </ligand>
</feature>
<evidence type="ECO:0000256" key="14">
    <source>
        <dbReference type="PIRSR" id="PIRSR000382-3"/>
    </source>
</evidence>
<feature type="binding site" evidence="12">
    <location>
        <position position="19"/>
    </location>
    <ligand>
        <name>5-methyltetrahydropteroyltri-L-glutamate</name>
        <dbReference type="ChEBI" id="CHEBI:58207"/>
    </ligand>
</feature>
<evidence type="ECO:0000256" key="1">
    <source>
        <dbReference type="ARBA" id="ARBA00002777"/>
    </source>
</evidence>
<evidence type="ECO:0000256" key="3">
    <source>
        <dbReference type="ARBA" id="ARBA00009553"/>
    </source>
</evidence>
<evidence type="ECO:0000256" key="15">
    <source>
        <dbReference type="SAM" id="MobiDB-lite"/>
    </source>
</evidence>
<dbReference type="HAMAP" id="MF_00172">
    <property type="entry name" value="Meth_synth"/>
    <property type="match status" value="1"/>
</dbReference>